<dbReference type="Proteomes" id="UP000634136">
    <property type="component" value="Unassembled WGS sequence"/>
</dbReference>
<dbReference type="PANTHER" id="PTHR15710:SF184">
    <property type="entry name" value="RING_U-BOX SUPERFAMILY PROTEIN"/>
    <property type="match status" value="1"/>
</dbReference>
<evidence type="ECO:0000256" key="3">
    <source>
        <dbReference type="ARBA" id="ARBA00022723"/>
    </source>
</evidence>
<dbReference type="SUPFAM" id="SSF57850">
    <property type="entry name" value="RING/U-box"/>
    <property type="match status" value="1"/>
</dbReference>
<dbReference type="PANTHER" id="PTHR15710">
    <property type="entry name" value="E3 UBIQUITIN-PROTEIN LIGASE PRAJA"/>
    <property type="match status" value="1"/>
</dbReference>
<evidence type="ECO:0000256" key="4">
    <source>
        <dbReference type="ARBA" id="ARBA00022771"/>
    </source>
</evidence>
<evidence type="ECO:0000256" key="1">
    <source>
        <dbReference type="ARBA" id="ARBA00000900"/>
    </source>
</evidence>
<dbReference type="GO" id="GO:0005737">
    <property type="term" value="C:cytoplasm"/>
    <property type="evidence" value="ECO:0007669"/>
    <property type="project" value="TreeGrafter"/>
</dbReference>
<sequence>MSDIMALLSFRVVEKSTFPEVFHNVPLQHHNFIDDIENFNVKFCVQFEFHRLSGDIQPLSIPSTPISSHYVSCAHFFRDGTSFLRSNLYHPLFTDEALDDLIPMIMSDAELLFGFQTCGRSYVGECPVVYSMAVEVFVEIPETEEIAREIRLAWEFEQQIQMIPASEEAIRLLKVQEYVHNCENQCCCCICLEDLRDSKQVATMPCRHVFHNDCIVEWLKKSHVCPLCRYSMSTDLDI</sequence>
<dbReference type="InterPro" id="IPR001841">
    <property type="entry name" value="Znf_RING"/>
</dbReference>
<organism evidence="8 9">
    <name type="scientific">Senna tora</name>
    <dbReference type="NCBI Taxonomy" id="362788"/>
    <lineage>
        <taxon>Eukaryota</taxon>
        <taxon>Viridiplantae</taxon>
        <taxon>Streptophyta</taxon>
        <taxon>Embryophyta</taxon>
        <taxon>Tracheophyta</taxon>
        <taxon>Spermatophyta</taxon>
        <taxon>Magnoliopsida</taxon>
        <taxon>eudicotyledons</taxon>
        <taxon>Gunneridae</taxon>
        <taxon>Pentapetalae</taxon>
        <taxon>rosids</taxon>
        <taxon>fabids</taxon>
        <taxon>Fabales</taxon>
        <taxon>Fabaceae</taxon>
        <taxon>Caesalpinioideae</taxon>
        <taxon>Cassia clade</taxon>
        <taxon>Senna</taxon>
    </lineage>
</organism>
<dbReference type="AlphaFoldDB" id="A0A834X158"/>
<accession>A0A834X158</accession>
<proteinExistence type="predicted"/>
<evidence type="ECO:0000256" key="5">
    <source>
        <dbReference type="ARBA" id="ARBA00022833"/>
    </source>
</evidence>
<dbReference type="PROSITE" id="PS50089">
    <property type="entry name" value="ZF_RING_2"/>
    <property type="match status" value="1"/>
</dbReference>
<gene>
    <name evidence="8" type="ORF">G2W53_010903</name>
</gene>
<comment type="caution">
    <text evidence="8">The sequence shown here is derived from an EMBL/GenBank/DDBJ whole genome shotgun (WGS) entry which is preliminary data.</text>
</comment>
<dbReference type="SMART" id="SM00184">
    <property type="entry name" value="RING"/>
    <property type="match status" value="1"/>
</dbReference>
<keyword evidence="5" id="KW-0862">Zinc</keyword>
<dbReference type="EMBL" id="JAAIUW010000004">
    <property type="protein sequence ID" value="KAF7836044.1"/>
    <property type="molecule type" value="Genomic_DNA"/>
</dbReference>
<evidence type="ECO:0000256" key="2">
    <source>
        <dbReference type="ARBA" id="ARBA00012483"/>
    </source>
</evidence>
<dbReference type="InterPro" id="IPR013083">
    <property type="entry name" value="Znf_RING/FYVE/PHD"/>
</dbReference>
<comment type="catalytic activity">
    <reaction evidence="1">
        <text>S-ubiquitinyl-[E2 ubiquitin-conjugating enzyme]-L-cysteine + [acceptor protein]-L-lysine = [E2 ubiquitin-conjugating enzyme]-L-cysteine + N(6)-ubiquitinyl-[acceptor protein]-L-lysine.</text>
        <dbReference type="EC" id="2.3.2.27"/>
    </reaction>
</comment>
<keyword evidence="3" id="KW-0479">Metal-binding</keyword>
<name>A0A834X158_9FABA</name>
<protein>
    <recommendedName>
        <fullName evidence="2">RING-type E3 ubiquitin transferase</fullName>
        <ecNumber evidence="2">2.3.2.27</ecNumber>
    </recommendedName>
</protein>
<evidence type="ECO:0000256" key="6">
    <source>
        <dbReference type="PROSITE-ProRule" id="PRU00175"/>
    </source>
</evidence>
<keyword evidence="9" id="KW-1185">Reference proteome</keyword>
<dbReference type="GO" id="GO:0008270">
    <property type="term" value="F:zinc ion binding"/>
    <property type="evidence" value="ECO:0007669"/>
    <property type="project" value="UniProtKB-KW"/>
</dbReference>
<dbReference type="EC" id="2.3.2.27" evidence="2"/>
<dbReference type="Pfam" id="PF13639">
    <property type="entry name" value="zf-RING_2"/>
    <property type="match status" value="1"/>
</dbReference>
<keyword evidence="4 6" id="KW-0863">Zinc-finger</keyword>
<dbReference type="OrthoDB" id="8062037at2759"/>
<dbReference type="Gene3D" id="3.30.40.10">
    <property type="entry name" value="Zinc/RING finger domain, C3HC4 (zinc finger)"/>
    <property type="match status" value="1"/>
</dbReference>
<dbReference type="GO" id="GO:0016567">
    <property type="term" value="P:protein ubiquitination"/>
    <property type="evidence" value="ECO:0007669"/>
    <property type="project" value="TreeGrafter"/>
</dbReference>
<evidence type="ECO:0000313" key="9">
    <source>
        <dbReference type="Proteomes" id="UP000634136"/>
    </source>
</evidence>
<evidence type="ECO:0000259" key="7">
    <source>
        <dbReference type="PROSITE" id="PS50089"/>
    </source>
</evidence>
<feature type="domain" description="RING-type" evidence="7">
    <location>
        <begin position="188"/>
        <end position="229"/>
    </location>
</feature>
<evidence type="ECO:0000313" key="8">
    <source>
        <dbReference type="EMBL" id="KAF7836044.1"/>
    </source>
</evidence>
<dbReference type="GO" id="GO:0061630">
    <property type="term" value="F:ubiquitin protein ligase activity"/>
    <property type="evidence" value="ECO:0007669"/>
    <property type="project" value="UniProtKB-EC"/>
</dbReference>
<reference evidence="8" key="1">
    <citation type="submission" date="2020-09" db="EMBL/GenBank/DDBJ databases">
        <title>Genome-Enabled Discovery of Anthraquinone Biosynthesis in Senna tora.</title>
        <authorList>
            <person name="Kang S.-H."/>
            <person name="Pandey R.P."/>
            <person name="Lee C.-M."/>
            <person name="Sim J.-S."/>
            <person name="Jeong J.-T."/>
            <person name="Choi B.-S."/>
            <person name="Jung M."/>
            <person name="Ginzburg D."/>
            <person name="Zhao K."/>
            <person name="Won S.Y."/>
            <person name="Oh T.-J."/>
            <person name="Yu Y."/>
            <person name="Kim N.-H."/>
            <person name="Lee O.R."/>
            <person name="Lee T.-H."/>
            <person name="Bashyal P."/>
            <person name="Kim T.-S."/>
            <person name="Lee W.-H."/>
            <person name="Kawkins C."/>
            <person name="Kim C.-K."/>
            <person name="Kim J.S."/>
            <person name="Ahn B.O."/>
            <person name="Rhee S.Y."/>
            <person name="Sohng J.K."/>
        </authorList>
    </citation>
    <scope>NUCLEOTIDE SEQUENCE</scope>
    <source>
        <tissue evidence="8">Leaf</tissue>
    </source>
</reference>